<proteinExistence type="predicted"/>
<evidence type="ECO:0008006" key="5">
    <source>
        <dbReference type="Google" id="ProtNLM"/>
    </source>
</evidence>
<dbReference type="STRING" id="93684.SAMN05421853_11621"/>
<evidence type="ECO:0000256" key="2">
    <source>
        <dbReference type="SAM" id="SignalP"/>
    </source>
</evidence>
<reference evidence="4" key="1">
    <citation type="submission" date="2016-10" db="EMBL/GenBank/DDBJ databases">
        <authorList>
            <person name="Varghese N."/>
            <person name="Submissions S."/>
        </authorList>
    </citation>
    <scope>NUCLEOTIDE SEQUENCE [LARGE SCALE GENOMIC DNA]</scope>
    <source>
        <strain evidence="4">JCM 10271</strain>
    </source>
</reference>
<organism evidence="3 4">
    <name type="scientific">Roseivivax halotolerans</name>
    <dbReference type="NCBI Taxonomy" id="93684"/>
    <lineage>
        <taxon>Bacteria</taxon>
        <taxon>Pseudomonadati</taxon>
        <taxon>Pseudomonadota</taxon>
        <taxon>Alphaproteobacteria</taxon>
        <taxon>Rhodobacterales</taxon>
        <taxon>Roseobacteraceae</taxon>
        <taxon>Roseivivax</taxon>
    </lineage>
</organism>
<dbReference type="Proteomes" id="UP000243106">
    <property type="component" value="Unassembled WGS sequence"/>
</dbReference>
<keyword evidence="1" id="KW-0472">Membrane</keyword>
<evidence type="ECO:0000313" key="3">
    <source>
        <dbReference type="EMBL" id="SFQ65096.1"/>
    </source>
</evidence>
<dbReference type="RefSeq" id="WP_172974917.1">
    <property type="nucleotide sequence ID" value="NZ_FOXV01000016.1"/>
</dbReference>
<keyword evidence="1" id="KW-0812">Transmembrane</keyword>
<keyword evidence="4" id="KW-1185">Reference proteome</keyword>
<sequence>MRRLILPFAALFASPALAESFDRPIPQAQSATAEFWYAMACIALVVSMIAVQKLVSRR</sequence>
<keyword evidence="1" id="KW-1133">Transmembrane helix</keyword>
<gene>
    <name evidence="3" type="ORF">SAMN05421853_11621</name>
</gene>
<evidence type="ECO:0000313" key="4">
    <source>
        <dbReference type="Proteomes" id="UP000243106"/>
    </source>
</evidence>
<feature type="transmembrane region" description="Helical" evidence="1">
    <location>
        <begin position="34"/>
        <end position="55"/>
    </location>
</feature>
<feature type="signal peptide" evidence="2">
    <location>
        <begin position="1"/>
        <end position="18"/>
    </location>
</feature>
<dbReference type="AlphaFoldDB" id="A0A1I6A8P8"/>
<accession>A0A1I6A8P8</accession>
<feature type="chain" id="PRO_5017223637" description="Protein NnrT" evidence="2">
    <location>
        <begin position="19"/>
        <end position="58"/>
    </location>
</feature>
<keyword evidence="2" id="KW-0732">Signal</keyword>
<dbReference type="EMBL" id="FOXV01000016">
    <property type="protein sequence ID" value="SFQ65096.1"/>
    <property type="molecule type" value="Genomic_DNA"/>
</dbReference>
<evidence type="ECO:0000256" key="1">
    <source>
        <dbReference type="SAM" id="Phobius"/>
    </source>
</evidence>
<protein>
    <recommendedName>
        <fullName evidence="5">Protein NnrT</fullName>
    </recommendedName>
</protein>
<name>A0A1I6A8P8_9RHOB</name>